<accession>A0A139I726</accession>
<reference evidence="1 2" key="1">
    <citation type="submission" date="2015-07" db="EMBL/GenBank/DDBJ databases">
        <title>Comparative genomics of the Sigatoka disease complex on banana suggests a link between parallel evolutionary changes in Pseudocercospora fijiensis and Pseudocercospora eumusae and increased virulence on the banana host.</title>
        <authorList>
            <person name="Chang T.-C."/>
            <person name="Salvucci A."/>
            <person name="Crous P.W."/>
            <person name="Stergiopoulos I."/>
        </authorList>
    </citation>
    <scope>NUCLEOTIDE SEQUENCE [LARGE SCALE GENOMIC DNA]</scope>
    <source>
        <strain evidence="1 2">CBS 116634</strain>
    </source>
</reference>
<dbReference type="OrthoDB" id="39175at2759"/>
<dbReference type="Proteomes" id="UP000073492">
    <property type="component" value="Unassembled WGS sequence"/>
</dbReference>
<gene>
    <name evidence="1" type="ORF">AC579_1026</name>
</gene>
<protein>
    <submittedName>
        <fullName evidence="1">Uncharacterized protein</fullName>
    </submittedName>
</protein>
<organism evidence="1 2">
    <name type="scientific">Pseudocercospora musae</name>
    <dbReference type="NCBI Taxonomy" id="113226"/>
    <lineage>
        <taxon>Eukaryota</taxon>
        <taxon>Fungi</taxon>
        <taxon>Dikarya</taxon>
        <taxon>Ascomycota</taxon>
        <taxon>Pezizomycotina</taxon>
        <taxon>Dothideomycetes</taxon>
        <taxon>Dothideomycetidae</taxon>
        <taxon>Mycosphaerellales</taxon>
        <taxon>Mycosphaerellaceae</taxon>
        <taxon>Pseudocercospora</taxon>
    </lineage>
</organism>
<proteinExistence type="predicted"/>
<keyword evidence="2" id="KW-1185">Reference proteome</keyword>
<evidence type="ECO:0000313" key="1">
    <source>
        <dbReference type="EMBL" id="KXT10322.1"/>
    </source>
</evidence>
<evidence type="ECO:0000313" key="2">
    <source>
        <dbReference type="Proteomes" id="UP000073492"/>
    </source>
</evidence>
<dbReference type="EMBL" id="LFZO01000267">
    <property type="protein sequence ID" value="KXT10322.1"/>
    <property type="molecule type" value="Genomic_DNA"/>
</dbReference>
<name>A0A139I726_9PEZI</name>
<dbReference type="AlphaFoldDB" id="A0A139I726"/>
<comment type="caution">
    <text evidence="1">The sequence shown here is derived from an EMBL/GenBank/DDBJ whole genome shotgun (WGS) entry which is preliminary data.</text>
</comment>
<sequence length="183" mass="19529">MAPPPSTTLTARVSGIAKVEGSSSYKAMMRAQKWSMPQDDAPYSGGGWSEDLPHTSSLVVKLGFLGKAGPDLGTKALSDMLHSLRTATESYLGTRVVTVDVVFPSRPSSAMVRSLRLAASNPGIDLTGTLATVGQIAAFNNLGHSWDCDDPEKLAVTVEWSRVALTAMVYSEDYGVFEDIRGF</sequence>